<dbReference type="Pfam" id="PF10192">
    <property type="entry name" value="GPR180-TMEM145_TM"/>
    <property type="match status" value="1"/>
</dbReference>
<evidence type="ECO:0000256" key="6">
    <source>
        <dbReference type="SAM" id="Phobius"/>
    </source>
</evidence>
<dbReference type="GO" id="GO:0019236">
    <property type="term" value="P:response to pheromone"/>
    <property type="evidence" value="ECO:0007669"/>
    <property type="project" value="InterPro"/>
</dbReference>
<name>A0A0K0FH98_STRVS</name>
<feature type="transmembrane region" description="Helical" evidence="6">
    <location>
        <begin position="6"/>
        <end position="25"/>
    </location>
</feature>
<feature type="transmembrane region" description="Helical" evidence="6">
    <location>
        <begin position="227"/>
        <end position="249"/>
    </location>
</feature>
<accession>A0A0K0FH98</accession>
<feature type="domain" description="GPR180-like N-terminal" evidence="8">
    <location>
        <begin position="32"/>
        <end position="166"/>
    </location>
</feature>
<feature type="transmembrane region" description="Helical" evidence="6">
    <location>
        <begin position="261"/>
        <end position="280"/>
    </location>
</feature>
<evidence type="ECO:0000256" key="3">
    <source>
        <dbReference type="ARBA" id="ARBA00022989"/>
    </source>
</evidence>
<keyword evidence="9" id="KW-1185">Reference proteome</keyword>
<evidence type="ECO:0000256" key="4">
    <source>
        <dbReference type="ARBA" id="ARBA00023136"/>
    </source>
</evidence>
<keyword evidence="2 6" id="KW-0812">Transmembrane</keyword>
<evidence type="ECO:0000259" key="7">
    <source>
        <dbReference type="Pfam" id="PF10192"/>
    </source>
</evidence>
<protein>
    <submittedName>
        <fullName evidence="10">Transmembrane protein 145 (inferred by orthology to a human protein)</fullName>
    </submittedName>
</protein>
<evidence type="ECO:0000259" key="8">
    <source>
        <dbReference type="Pfam" id="PF21892"/>
    </source>
</evidence>
<sequence length="511" mass="59688">MDLHSTISFIYLFLIYLTLHVFLINKVSSKYVEGRFFIPNNWYYIDKFCFVSETSKLSYNFKYPTDFGIQTLYLYYDTPDQWLTAYDQELSCEQKAAIAKEKNNQIVPLVKNGNSSIYGAECDIITVFNSTWFNCSGSKRFISARPRWWFFAIGNCNTTHGMYLEYSMLMVNRDNSSSWFYHFSFDEFYILITDIIFIIINIVIILISIIIALILKNRHLFHQTYKFFLQSQFVEILSLLFMCIYYSHYAKDGYSIKTIKVMGYILRGCSSSIFLFLLLLISKGFTITRAKISNSGSFKIMGVMILYLILYFIMLFWSLEVFDKGVVYHMFESTPGCMFMGLRVLAWIWFLRCSIITIQKYPIKKKFYCSFIPLASIWFLSGAITLLISNFLLDNWVREEVVNFVDCALLTYGHLGFLFLTIPSSANKNFPYHVRTTQVCDINYPTSNYELNETTTPEGGEANSDNILENRNIITERNVIINNRQNISSSMDMQHFSANRNMNVLTQSPKN</sequence>
<feature type="transmembrane region" description="Helical" evidence="6">
    <location>
        <begin position="367"/>
        <end position="389"/>
    </location>
</feature>
<dbReference type="GO" id="GO:0007186">
    <property type="term" value="P:G protein-coupled receptor signaling pathway"/>
    <property type="evidence" value="ECO:0007669"/>
    <property type="project" value="InterPro"/>
</dbReference>
<keyword evidence="4 6" id="KW-0472">Membrane</keyword>
<dbReference type="GO" id="GO:0016020">
    <property type="term" value="C:membrane"/>
    <property type="evidence" value="ECO:0007669"/>
    <property type="project" value="UniProtKB-SubCell"/>
</dbReference>
<dbReference type="InterPro" id="IPR047831">
    <property type="entry name" value="GPR180/TMEM145"/>
</dbReference>
<dbReference type="WBParaSite" id="SVE_0826000.1">
    <property type="protein sequence ID" value="SVE_0826000.1"/>
    <property type="gene ID" value="SVE_0826000"/>
</dbReference>
<reference evidence="10" key="2">
    <citation type="submission" date="2015-08" db="UniProtKB">
        <authorList>
            <consortium name="WormBaseParasite"/>
        </authorList>
    </citation>
    <scope>IDENTIFICATION</scope>
</reference>
<feature type="transmembrane region" description="Helical" evidence="6">
    <location>
        <begin position="148"/>
        <end position="168"/>
    </location>
</feature>
<comment type="subcellular location">
    <subcellularLocation>
        <location evidence="1">Membrane</location>
        <topology evidence="1">Multi-pass membrane protein</topology>
    </subcellularLocation>
</comment>
<evidence type="ECO:0000256" key="1">
    <source>
        <dbReference type="ARBA" id="ARBA00004141"/>
    </source>
</evidence>
<feature type="transmembrane region" description="Helical" evidence="6">
    <location>
        <begin position="300"/>
        <end position="318"/>
    </location>
</feature>
<evidence type="ECO:0000313" key="10">
    <source>
        <dbReference type="WBParaSite" id="SVE_0826000.1"/>
    </source>
</evidence>
<feature type="transmembrane region" description="Helical" evidence="6">
    <location>
        <begin position="188"/>
        <end position="215"/>
    </location>
</feature>
<dbReference type="Proteomes" id="UP000035680">
    <property type="component" value="Unassembled WGS sequence"/>
</dbReference>
<evidence type="ECO:0000313" key="9">
    <source>
        <dbReference type="Proteomes" id="UP000035680"/>
    </source>
</evidence>
<reference evidence="9" key="1">
    <citation type="submission" date="2014-07" db="EMBL/GenBank/DDBJ databases">
        <authorList>
            <person name="Martin A.A"/>
            <person name="De Silva N."/>
        </authorList>
    </citation>
    <scope>NUCLEOTIDE SEQUENCE</scope>
</reference>
<dbReference type="InterPro" id="IPR019336">
    <property type="entry name" value="GPR180/TMEM145_TM"/>
</dbReference>
<dbReference type="AlphaFoldDB" id="A0A0K0FH98"/>
<keyword evidence="5" id="KW-0325">Glycoprotein</keyword>
<evidence type="ECO:0000256" key="2">
    <source>
        <dbReference type="ARBA" id="ARBA00022692"/>
    </source>
</evidence>
<dbReference type="Pfam" id="PF21892">
    <property type="entry name" value="TMEM145_N"/>
    <property type="match status" value="1"/>
</dbReference>
<proteinExistence type="predicted"/>
<evidence type="ECO:0000256" key="5">
    <source>
        <dbReference type="ARBA" id="ARBA00023180"/>
    </source>
</evidence>
<dbReference type="InterPro" id="IPR053880">
    <property type="entry name" value="GPR180-like_N"/>
</dbReference>
<organism evidence="9 10">
    <name type="scientific">Strongyloides venezuelensis</name>
    <name type="common">Threadworm</name>
    <dbReference type="NCBI Taxonomy" id="75913"/>
    <lineage>
        <taxon>Eukaryota</taxon>
        <taxon>Metazoa</taxon>
        <taxon>Ecdysozoa</taxon>
        <taxon>Nematoda</taxon>
        <taxon>Chromadorea</taxon>
        <taxon>Rhabditida</taxon>
        <taxon>Tylenchina</taxon>
        <taxon>Panagrolaimomorpha</taxon>
        <taxon>Strongyloidoidea</taxon>
        <taxon>Strongyloididae</taxon>
        <taxon>Strongyloides</taxon>
    </lineage>
</organism>
<feature type="transmembrane region" description="Helical" evidence="6">
    <location>
        <begin position="401"/>
        <end position="422"/>
    </location>
</feature>
<dbReference type="STRING" id="75913.A0A0K0FH98"/>
<feature type="domain" description="GPR180/TMEM145 transmembrane" evidence="7">
    <location>
        <begin position="197"/>
        <end position="415"/>
    </location>
</feature>
<feature type="transmembrane region" description="Helical" evidence="6">
    <location>
        <begin position="338"/>
        <end position="355"/>
    </location>
</feature>
<keyword evidence="3 6" id="KW-1133">Transmembrane helix</keyword>
<dbReference type="PANTHER" id="PTHR23252">
    <property type="entry name" value="INTIMAL THICKNESS RECEPTOR-RELATED"/>
    <property type="match status" value="1"/>
</dbReference>
<dbReference type="PANTHER" id="PTHR23252:SF24">
    <property type="entry name" value="TRANSMEMBRANE PROTEIN 145"/>
    <property type="match status" value="1"/>
</dbReference>